<dbReference type="Proteomes" id="UP001162080">
    <property type="component" value="Segment"/>
</dbReference>
<name>A0AAX1MD63_9MONO</name>
<feature type="compositionally biased region" description="Low complexity" evidence="1">
    <location>
        <begin position="496"/>
        <end position="514"/>
    </location>
</feature>
<feature type="region of interest" description="Disordered" evidence="1">
    <location>
        <begin position="450"/>
        <end position="514"/>
    </location>
</feature>
<feature type="compositionally biased region" description="Acidic residues" evidence="1">
    <location>
        <begin position="485"/>
        <end position="495"/>
    </location>
</feature>
<dbReference type="EMBL" id="MW423801">
    <property type="protein sequence ID" value="QUD20350.1"/>
    <property type="molecule type" value="Genomic_RNA"/>
</dbReference>
<accession>A0AAX1MD63</accession>
<reference evidence="2" key="1">
    <citation type="journal article" date="2021" name="Sci. Rep.">
        <title>Armillaria root rot fungi host single-stranded RNA viruses.</title>
        <authorList>
            <person name="Linnakoski R."/>
            <person name="Sutela S."/>
            <person name="Coetzee M.P.A."/>
            <person name="Duong T.A."/>
            <person name="Pavlov I.N."/>
            <person name="Litovka Y.A."/>
            <person name="Hantula J."/>
            <person name="Wingfield B.D."/>
            <person name="Vainio E.J."/>
        </authorList>
    </citation>
    <scope>NUCLEOTIDE SEQUENCE</scope>
    <source>
        <strain evidence="2">CMW3973</strain>
    </source>
</reference>
<evidence type="ECO:0000313" key="2">
    <source>
        <dbReference type="EMBL" id="QUD20350.1"/>
    </source>
</evidence>
<proteinExistence type="predicted"/>
<keyword evidence="3" id="KW-1185">Reference proteome</keyword>
<protein>
    <submittedName>
        <fullName evidence="2">ORF2 protein</fullName>
    </submittedName>
</protein>
<dbReference type="GeneID" id="80543847"/>
<sequence>MIRLVSRVRISIKENPRLTFRHISNLRTTMTSFHARTYQANLNVNNMALFQSGFAAISAPRGGTGQRIRASMEEDSVFWNPPRSTTGATTEERNRESRSLFYGLFQVLVLIGAAAVKPARITDEEEIAKWETFVGTLARMTLEAPCTQGHYRTCYKAITGNALLALEEFTQRLAGCRSAAEAAGHDAGTASTYFAGHTAEINESLKSVISHLSLPTLSVDLGAGALALVSTCTSSREVASYYALIVYLAGKRVDASRANTFTVSRPKNLCDKFNHGKDWPSVKGGLRIKEYAYESINDMWEIDPSFRIAFFTPLIHLSGGEGAVMGNILFTMVKLLRWSQMAYVKIISDFLNKYPWVAVRIPEITGDIAFLKEGMARLAQVVPEEQLFHKLLHRDATDIFDRQKLWKLIGLAKHGLMLEDEEIHNYEGESDPMIELQFDTILQEMQDEVAAEMRPGDPSKPPPHPTAPRRSAPEKKEPEVGVIPEDSEDEEESEAEPGAPGGPENPSGPYTDPE</sequence>
<dbReference type="KEGG" id="vg:80543847"/>
<organism evidence="2 3">
    <name type="scientific">Armillaria mellea negative-stranded RNA virus 1</name>
    <dbReference type="NCBI Taxonomy" id="2827439"/>
    <lineage>
        <taxon>Viruses</taxon>
        <taxon>Riboviria</taxon>
        <taxon>Orthornavirae</taxon>
        <taxon>Negarnaviricota</taxon>
        <taxon>Haploviricotina</taxon>
        <taxon>Monjiviricetes</taxon>
        <taxon>Mononegavirales</taxon>
        <taxon>Mymonaviridae</taxon>
        <taxon>Lentimonavirus</taxon>
        <taxon>Lentimonavirus armillariae</taxon>
    </lineage>
</organism>
<evidence type="ECO:0000313" key="3">
    <source>
        <dbReference type="Proteomes" id="UP001162080"/>
    </source>
</evidence>
<evidence type="ECO:0000256" key="1">
    <source>
        <dbReference type="SAM" id="MobiDB-lite"/>
    </source>
</evidence>
<dbReference type="RefSeq" id="YP_010805000.1">
    <property type="nucleotide sequence ID" value="NC_077100.1"/>
</dbReference>